<keyword evidence="1" id="KW-0472">Membrane</keyword>
<dbReference type="AlphaFoldDB" id="A0AAE0RIQ8"/>
<keyword evidence="1" id="KW-1133">Transmembrane helix</keyword>
<organism evidence="3 4">
    <name type="scientific">Hemibagrus guttatus</name>
    <dbReference type="NCBI Taxonomy" id="175788"/>
    <lineage>
        <taxon>Eukaryota</taxon>
        <taxon>Metazoa</taxon>
        <taxon>Chordata</taxon>
        <taxon>Craniata</taxon>
        <taxon>Vertebrata</taxon>
        <taxon>Euteleostomi</taxon>
        <taxon>Actinopterygii</taxon>
        <taxon>Neopterygii</taxon>
        <taxon>Teleostei</taxon>
        <taxon>Ostariophysi</taxon>
        <taxon>Siluriformes</taxon>
        <taxon>Bagridae</taxon>
        <taxon>Hemibagrus</taxon>
    </lineage>
</organism>
<dbReference type="PANTHER" id="PTHR13593:SF24">
    <property type="entry name" value="PI-PLC X DOMAIN-CONTAINING PROTEIN 1"/>
    <property type="match status" value="1"/>
</dbReference>
<dbReference type="InterPro" id="IPR017946">
    <property type="entry name" value="PLC-like_Pdiesterase_TIM-brl"/>
</dbReference>
<dbReference type="GO" id="GO:0008081">
    <property type="term" value="F:phosphoric diester hydrolase activity"/>
    <property type="evidence" value="ECO:0007669"/>
    <property type="project" value="InterPro"/>
</dbReference>
<evidence type="ECO:0000256" key="1">
    <source>
        <dbReference type="SAM" id="Phobius"/>
    </source>
</evidence>
<dbReference type="SUPFAM" id="SSF51695">
    <property type="entry name" value="PLC-like phosphodiesterases"/>
    <property type="match status" value="1"/>
</dbReference>
<dbReference type="EMBL" id="JAUCMX010000001">
    <property type="protein sequence ID" value="KAK3556409.1"/>
    <property type="molecule type" value="Genomic_DNA"/>
</dbReference>
<name>A0AAE0RIQ8_9TELE</name>
<dbReference type="Gene3D" id="3.20.20.190">
    <property type="entry name" value="Phosphatidylinositol (PI) phosphodiesterase"/>
    <property type="match status" value="1"/>
</dbReference>
<feature type="domain" description="Phosphatidylinositol-specific phospholipase C X" evidence="2">
    <location>
        <begin position="21"/>
        <end position="155"/>
    </location>
</feature>
<dbReference type="Proteomes" id="UP001274896">
    <property type="component" value="Unassembled WGS sequence"/>
</dbReference>
<sequence>MAPAFKSDENNEEWMKNLPEELWDIPLTNLTIPASEYRKKVKNIVQQLQAGVRYFDLRIAHKQNDMSHDLYFTHVIYTQVTVVETLNTVATWLSAHPKEIVILSCSHFEGLSEKLHEEFIYSLKKIFGSKLCPSNADVTLRGLWSSGYQVVLSYEDQAVVFHKELWPEIPYWWANTADAEELIQYLDSQKNLGRPGPERDGFFVAGLNLTADRCFIASNPHVSLKTITLEQWECVRRWLEEQKPGAASTSLNIIAGDFIGLIPLCSIIIALNNLLLKHRGT</sequence>
<keyword evidence="1" id="KW-0812">Transmembrane</keyword>
<dbReference type="GO" id="GO:0006629">
    <property type="term" value="P:lipid metabolic process"/>
    <property type="evidence" value="ECO:0007669"/>
    <property type="project" value="InterPro"/>
</dbReference>
<feature type="transmembrane region" description="Helical" evidence="1">
    <location>
        <begin position="258"/>
        <end position="276"/>
    </location>
</feature>
<reference evidence="3" key="1">
    <citation type="submission" date="2023-06" db="EMBL/GenBank/DDBJ databases">
        <title>Male Hemibagrus guttatus genome.</title>
        <authorList>
            <person name="Bian C."/>
        </authorList>
    </citation>
    <scope>NUCLEOTIDE SEQUENCE</scope>
    <source>
        <strain evidence="3">Male_cb2023</strain>
        <tissue evidence="3">Muscle</tissue>
    </source>
</reference>
<dbReference type="SMART" id="SM00148">
    <property type="entry name" value="PLCXc"/>
    <property type="match status" value="1"/>
</dbReference>
<dbReference type="PANTHER" id="PTHR13593">
    <property type="match status" value="1"/>
</dbReference>
<accession>A0AAE0RIQ8</accession>
<dbReference type="InterPro" id="IPR042158">
    <property type="entry name" value="PLCXD1/2/3"/>
</dbReference>
<comment type="caution">
    <text evidence="3">The sequence shown here is derived from an EMBL/GenBank/DDBJ whole genome shotgun (WGS) entry which is preliminary data.</text>
</comment>
<evidence type="ECO:0000313" key="4">
    <source>
        <dbReference type="Proteomes" id="UP001274896"/>
    </source>
</evidence>
<dbReference type="Pfam" id="PF00388">
    <property type="entry name" value="PI-PLC-X"/>
    <property type="match status" value="1"/>
</dbReference>
<dbReference type="InterPro" id="IPR000909">
    <property type="entry name" value="PLipase_C_PInositol-sp_X_dom"/>
</dbReference>
<gene>
    <name evidence="3" type="ORF">QTP70_008099</name>
</gene>
<evidence type="ECO:0000313" key="3">
    <source>
        <dbReference type="EMBL" id="KAK3556409.1"/>
    </source>
</evidence>
<keyword evidence="4" id="KW-1185">Reference proteome</keyword>
<evidence type="ECO:0000259" key="2">
    <source>
        <dbReference type="SMART" id="SM00148"/>
    </source>
</evidence>
<dbReference type="PROSITE" id="PS50007">
    <property type="entry name" value="PIPLC_X_DOMAIN"/>
    <property type="match status" value="1"/>
</dbReference>
<protein>
    <recommendedName>
        <fullName evidence="2">Phosphatidylinositol-specific phospholipase C X domain-containing protein</fullName>
    </recommendedName>
</protein>
<proteinExistence type="predicted"/>
<dbReference type="InterPro" id="IPR051057">
    <property type="entry name" value="PI-PLC_domain"/>
</dbReference>
<dbReference type="CDD" id="cd08616">
    <property type="entry name" value="PI-PLCXD1c"/>
    <property type="match status" value="1"/>
</dbReference>